<dbReference type="RefSeq" id="XP_005848971.1">
    <property type="nucleotide sequence ID" value="XM_005848909.1"/>
</dbReference>
<evidence type="ECO:0000313" key="2">
    <source>
        <dbReference type="EMBL" id="EFN56869.1"/>
    </source>
</evidence>
<dbReference type="Gene3D" id="3.40.50.360">
    <property type="match status" value="1"/>
</dbReference>
<organism evidence="3">
    <name type="scientific">Chlorella variabilis</name>
    <name type="common">Green alga</name>
    <dbReference type="NCBI Taxonomy" id="554065"/>
    <lineage>
        <taxon>Eukaryota</taxon>
        <taxon>Viridiplantae</taxon>
        <taxon>Chlorophyta</taxon>
        <taxon>core chlorophytes</taxon>
        <taxon>Trebouxiophyceae</taxon>
        <taxon>Chlorellales</taxon>
        <taxon>Chlorellaceae</taxon>
        <taxon>Chlorella clade</taxon>
        <taxon>Chlorella</taxon>
    </lineage>
</organism>
<sequence length="78" mass="8507">MAAVRVGVVYYSQVLDGINSVEGCEGVMYQVAETLPPEVLERIKALPRSDDPVIRAEELPDFDGLIFGEPAAAHLLQH</sequence>
<reference evidence="2 3" key="1">
    <citation type="journal article" date="2010" name="Plant Cell">
        <title>The Chlorella variabilis NC64A genome reveals adaptation to photosymbiosis, coevolution with viruses, and cryptic sex.</title>
        <authorList>
            <person name="Blanc G."/>
            <person name="Duncan G."/>
            <person name="Agarkova I."/>
            <person name="Borodovsky M."/>
            <person name="Gurnon J."/>
            <person name="Kuo A."/>
            <person name="Lindquist E."/>
            <person name="Lucas S."/>
            <person name="Pangilinan J."/>
            <person name="Polle J."/>
            <person name="Salamov A."/>
            <person name="Terry A."/>
            <person name="Yamada T."/>
            <person name="Dunigan D.D."/>
            <person name="Grigoriev I.V."/>
            <person name="Claverie J.M."/>
            <person name="Van Etten J.L."/>
        </authorList>
    </citation>
    <scope>NUCLEOTIDE SEQUENCE [LARGE SCALE GENOMIC DNA]</scope>
    <source>
        <strain evidence="2 3">NC64A</strain>
    </source>
</reference>
<dbReference type="PANTHER" id="PTHR30546:SF23">
    <property type="entry name" value="FLAVOPROTEIN-LIKE PROTEIN YCP4-RELATED"/>
    <property type="match status" value="1"/>
</dbReference>
<dbReference type="PANTHER" id="PTHR30546">
    <property type="entry name" value="FLAVODOXIN-RELATED PROTEIN WRBA-RELATED"/>
    <property type="match status" value="1"/>
</dbReference>
<proteinExistence type="inferred from homology"/>
<dbReference type="Proteomes" id="UP000008141">
    <property type="component" value="Unassembled WGS sequence"/>
</dbReference>
<dbReference type="OMA" id="INSVEGC"/>
<dbReference type="eggNOG" id="KOG3135">
    <property type="taxonomic scope" value="Eukaryota"/>
</dbReference>
<name>E1ZBJ8_CHLVA</name>
<dbReference type="KEGG" id="cvr:CHLNCDRAFT_144499"/>
<dbReference type="GO" id="GO:0003955">
    <property type="term" value="F:NAD(P)H dehydrogenase (quinone) activity"/>
    <property type="evidence" value="ECO:0007669"/>
    <property type="project" value="TreeGrafter"/>
</dbReference>
<dbReference type="STRING" id="554065.E1ZBJ8"/>
<dbReference type="GeneID" id="17356213"/>
<dbReference type="OrthoDB" id="1647169at2759"/>
<dbReference type="SUPFAM" id="SSF52218">
    <property type="entry name" value="Flavoproteins"/>
    <property type="match status" value="1"/>
</dbReference>
<keyword evidence="3" id="KW-1185">Reference proteome</keyword>
<dbReference type="InterPro" id="IPR029039">
    <property type="entry name" value="Flavoprotein-like_sf"/>
</dbReference>
<dbReference type="AlphaFoldDB" id="E1ZBJ8"/>
<dbReference type="GO" id="GO:0016020">
    <property type="term" value="C:membrane"/>
    <property type="evidence" value="ECO:0007669"/>
    <property type="project" value="TreeGrafter"/>
</dbReference>
<accession>E1ZBJ8</accession>
<evidence type="ECO:0000313" key="3">
    <source>
        <dbReference type="Proteomes" id="UP000008141"/>
    </source>
</evidence>
<evidence type="ECO:0000256" key="1">
    <source>
        <dbReference type="ARBA" id="ARBA00006961"/>
    </source>
</evidence>
<gene>
    <name evidence="2" type="ORF">CHLNCDRAFT_144499</name>
</gene>
<comment type="similarity">
    <text evidence="1">Belongs to the WrbA family.</text>
</comment>
<dbReference type="InParanoid" id="E1ZBJ8"/>
<dbReference type="EMBL" id="GL433841">
    <property type="protein sequence ID" value="EFN56869.1"/>
    <property type="molecule type" value="Genomic_DNA"/>
</dbReference>
<protein>
    <submittedName>
        <fullName evidence="2">Uncharacterized protein</fullName>
    </submittedName>
</protein>